<keyword evidence="10" id="KW-0472">Membrane</keyword>
<keyword evidence="6" id="KW-0418">Kinase</keyword>
<dbReference type="Proteomes" id="UP000647235">
    <property type="component" value="Unassembled WGS sequence"/>
</dbReference>
<evidence type="ECO:0000256" key="1">
    <source>
        <dbReference type="ARBA" id="ARBA00000085"/>
    </source>
</evidence>
<evidence type="ECO:0000256" key="8">
    <source>
        <dbReference type="ARBA" id="ARBA00024867"/>
    </source>
</evidence>
<keyword evidence="14" id="KW-1185">Reference proteome</keyword>
<dbReference type="InterPro" id="IPR036890">
    <property type="entry name" value="HATPase_C_sf"/>
</dbReference>
<keyword evidence="10" id="KW-0812">Transmembrane</keyword>
<evidence type="ECO:0000313" key="13">
    <source>
        <dbReference type="EMBL" id="MBC5665342.1"/>
    </source>
</evidence>
<dbReference type="SUPFAM" id="SSF47384">
    <property type="entry name" value="Homodimeric domain of signal transducing histidine kinase"/>
    <property type="match status" value="1"/>
</dbReference>
<keyword evidence="4 9" id="KW-0597">Phosphoprotein</keyword>
<dbReference type="InterPro" id="IPR004358">
    <property type="entry name" value="Sig_transdc_His_kin-like_C"/>
</dbReference>
<evidence type="ECO:0000259" key="12">
    <source>
        <dbReference type="PROSITE" id="PS50110"/>
    </source>
</evidence>
<feature type="modified residue" description="4-aspartylphosphate" evidence="9">
    <location>
        <position position="649"/>
    </location>
</feature>
<evidence type="ECO:0000256" key="9">
    <source>
        <dbReference type="PROSITE-ProRule" id="PRU00169"/>
    </source>
</evidence>
<feature type="domain" description="Response regulatory" evidence="12">
    <location>
        <begin position="597"/>
        <end position="718"/>
    </location>
</feature>
<evidence type="ECO:0000256" key="10">
    <source>
        <dbReference type="SAM" id="Phobius"/>
    </source>
</evidence>
<evidence type="ECO:0000259" key="11">
    <source>
        <dbReference type="PROSITE" id="PS50109"/>
    </source>
</evidence>
<dbReference type="RefSeq" id="WP_186855871.1">
    <property type="nucleotide sequence ID" value="NZ_JACOOY010000009.1"/>
</dbReference>
<dbReference type="Gene3D" id="3.30.450.20">
    <property type="entry name" value="PAS domain"/>
    <property type="match status" value="1"/>
</dbReference>
<evidence type="ECO:0000256" key="5">
    <source>
        <dbReference type="ARBA" id="ARBA00022679"/>
    </source>
</evidence>
<feature type="transmembrane region" description="Helical" evidence="10">
    <location>
        <begin position="292"/>
        <end position="312"/>
    </location>
</feature>
<accession>A0ABR7EVG5</accession>
<dbReference type="InterPro" id="IPR003594">
    <property type="entry name" value="HATPase_dom"/>
</dbReference>
<dbReference type="InterPro" id="IPR003661">
    <property type="entry name" value="HisK_dim/P_dom"/>
</dbReference>
<evidence type="ECO:0000256" key="6">
    <source>
        <dbReference type="ARBA" id="ARBA00022777"/>
    </source>
</evidence>
<dbReference type="Gene3D" id="3.40.50.2300">
    <property type="match status" value="1"/>
</dbReference>
<feature type="domain" description="Histidine kinase" evidence="11">
    <location>
        <begin position="350"/>
        <end position="575"/>
    </location>
</feature>
<comment type="caution">
    <text evidence="13">The sequence shown here is derived from an EMBL/GenBank/DDBJ whole genome shotgun (WGS) entry which is preliminary data.</text>
</comment>
<dbReference type="InterPro" id="IPR001789">
    <property type="entry name" value="Sig_transdc_resp-reg_receiver"/>
</dbReference>
<dbReference type="CDD" id="cd00082">
    <property type="entry name" value="HisKA"/>
    <property type="match status" value="1"/>
</dbReference>
<sequence length="722" mass="81529">MKIRTSHKKYFYIELTIILMIIIGTVLYWYSSSVQDRSARQSFVILDESRDQLGQMITNEMENEQEHLEAASSLLRDLLPEHQKNQQEILKIMNASSAENAYTHWEICFPDESGVRTNGETFKLLPKYSFRDRVKKGFTVSERRTSLKDDKTQIIMLSNPIFKDGKCVGIISAVIELKEFARAFHSNIYGQQADIMLFERESGDVLINSWESTLGNMKNGGKRSILSAAGGYDWTTITENYNKEKNGHAAFMSQKKGETVYFSYAKIGYSDWELLLFVPGSVCMQTANANRATAYLAFTVIAAAVFGFFILITMGERKRQRINEARSRELSAALKKANEANVAKSRFLSRMSHDIRTPLNGIIGFLDLFESRKESLETLEVQSRKVRVAAEHLLSLINDILNMSKLENNKVELSHEAFDIRQLAEEILSITQIRAEEVGITIHYEDCGKNIRHPYIYGSPLHVRQIFVNILSNAIKYNKPDGEIFAKIESKKCTEKKIFYTCTITDTGIGMSREFLQHLFEPFVQEKVDARSVYYGTGLGMAIVKSLVDMMHGMINVVSRPGEGTTFEVTIPFDIAEKEDLEGYVKRKEEVSIEGVKILLVEDNDLNREIATTLLKEQEAEITTAVNGAEAVAAYEQAPDGTFDVILMDILMPVMDGLEAVRAIRALDRKEAKTIPIIALTANAFAEDIRKSKEAGMNAHISKPIQLDKMVCVIAGLVHESR</sequence>
<dbReference type="SMART" id="SM00387">
    <property type="entry name" value="HATPase_c"/>
    <property type="match status" value="1"/>
</dbReference>
<dbReference type="PROSITE" id="PS50110">
    <property type="entry name" value="RESPONSE_REGULATORY"/>
    <property type="match status" value="1"/>
</dbReference>
<organism evidence="13 14">
    <name type="scientific">Dorea hominis</name>
    <dbReference type="NCBI Taxonomy" id="2763040"/>
    <lineage>
        <taxon>Bacteria</taxon>
        <taxon>Bacillati</taxon>
        <taxon>Bacillota</taxon>
        <taxon>Clostridia</taxon>
        <taxon>Lachnospirales</taxon>
        <taxon>Lachnospiraceae</taxon>
        <taxon>Dorea</taxon>
    </lineage>
</organism>
<dbReference type="PANTHER" id="PTHR43047:SF72">
    <property type="entry name" value="OSMOSENSING HISTIDINE PROTEIN KINASE SLN1"/>
    <property type="match status" value="1"/>
</dbReference>
<protein>
    <recommendedName>
        <fullName evidence="3">Stage 0 sporulation protein A homolog</fullName>
        <ecNumber evidence="2">2.7.13.3</ecNumber>
    </recommendedName>
</protein>
<evidence type="ECO:0000256" key="4">
    <source>
        <dbReference type="ARBA" id="ARBA00022553"/>
    </source>
</evidence>
<dbReference type="EC" id="2.7.13.3" evidence="2"/>
<proteinExistence type="predicted"/>
<evidence type="ECO:0000313" key="14">
    <source>
        <dbReference type="Proteomes" id="UP000647235"/>
    </source>
</evidence>
<dbReference type="Pfam" id="PF00072">
    <property type="entry name" value="Response_reg"/>
    <property type="match status" value="1"/>
</dbReference>
<dbReference type="PANTHER" id="PTHR43047">
    <property type="entry name" value="TWO-COMPONENT HISTIDINE PROTEIN KINASE"/>
    <property type="match status" value="1"/>
</dbReference>
<dbReference type="SUPFAM" id="SSF52172">
    <property type="entry name" value="CheY-like"/>
    <property type="match status" value="1"/>
</dbReference>
<gene>
    <name evidence="13" type="ORF">H8S07_08630</name>
</gene>
<keyword evidence="5" id="KW-0808">Transferase</keyword>
<dbReference type="InterPro" id="IPR011006">
    <property type="entry name" value="CheY-like_superfamily"/>
</dbReference>
<dbReference type="PROSITE" id="PS50109">
    <property type="entry name" value="HIS_KIN"/>
    <property type="match status" value="1"/>
</dbReference>
<keyword evidence="7" id="KW-0902">Two-component regulatory system</keyword>
<dbReference type="InterPro" id="IPR036097">
    <property type="entry name" value="HisK_dim/P_sf"/>
</dbReference>
<evidence type="ECO:0000256" key="3">
    <source>
        <dbReference type="ARBA" id="ARBA00018672"/>
    </source>
</evidence>
<dbReference type="SMART" id="SM00448">
    <property type="entry name" value="REC"/>
    <property type="match status" value="1"/>
</dbReference>
<dbReference type="Pfam" id="PF00512">
    <property type="entry name" value="HisKA"/>
    <property type="match status" value="1"/>
</dbReference>
<comment type="catalytic activity">
    <reaction evidence="1">
        <text>ATP + protein L-histidine = ADP + protein N-phospho-L-histidine.</text>
        <dbReference type="EC" id="2.7.13.3"/>
    </reaction>
</comment>
<dbReference type="EMBL" id="JACOOY010000009">
    <property type="protein sequence ID" value="MBC5665342.1"/>
    <property type="molecule type" value="Genomic_DNA"/>
</dbReference>
<comment type="function">
    <text evidence="8">May play the central regulatory role in sporulation. It may be an element of the effector pathway responsible for the activation of sporulation genes in response to nutritional stress. Spo0A may act in concert with spo0H (a sigma factor) to control the expression of some genes that are critical to the sporulation process.</text>
</comment>
<dbReference type="CDD" id="cd17546">
    <property type="entry name" value="REC_hyHK_CKI1_RcsC-like"/>
    <property type="match status" value="1"/>
</dbReference>
<dbReference type="SMART" id="SM00388">
    <property type="entry name" value="HisKA"/>
    <property type="match status" value="1"/>
</dbReference>
<dbReference type="InterPro" id="IPR005467">
    <property type="entry name" value="His_kinase_dom"/>
</dbReference>
<dbReference type="Gene3D" id="3.30.565.10">
    <property type="entry name" value="Histidine kinase-like ATPase, C-terminal domain"/>
    <property type="match status" value="1"/>
</dbReference>
<evidence type="ECO:0000256" key="7">
    <source>
        <dbReference type="ARBA" id="ARBA00023012"/>
    </source>
</evidence>
<keyword evidence="10" id="KW-1133">Transmembrane helix</keyword>
<dbReference type="Gene3D" id="1.10.287.130">
    <property type="match status" value="1"/>
</dbReference>
<dbReference type="PRINTS" id="PR00344">
    <property type="entry name" value="BCTRLSENSOR"/>
</dbReference>
<feature type="transmembrane region" description="Helical" evidence="10">
    <location>
        <begin position="12"/>
        <end position="30"/>
    </location>
</feature>
<dbReference type="SUPFAM" id="SSF55874">
    <property type="entry name" value="ATPase domain of HSP90 chaperone/DNA topoisomerase II/histidine kinase"/>
    <property type="match status" value="1"/>
</dbReference>
<dbReference type="Pfam" id="PF02518">
    <property type="entry name" value="HATPase_c"/>
    <property type="match status" value="1"/>
</dbReference>
<evidence type="ECO:0000256" key="2">
    <source>
        <dbReference type="ARBA" id="ARBA00012438"/>
    </source>
</evidence>
<reference evidence="13 14" key="1">
    <citation type="submission" date="2020-08" db="EMBL/GenBank/DDBJ databases">
        <title>Genome public.</title>
        <authorList>
            <person name="Liu C."/>
            <person name="Sun Q."/>
        </authorList>
    </citation>
    <scope>NUCLEOTIDE SEQUENCE [LARGE SCALE GENOMIC DNA]</scope>
    <source>
        <strain evidence="13 14">NSJ-36</strain>
    </source>
</reference>
<name>A0ABR7EVG5_9FIRM</name>